<reference evidence="3" key="1">
    <citation type="journal article" date="2019" name="Int. J. Syst. Evol. Microbiol.">
        <title>The Global Catalogue of Microorganisms (GCM) 10K type strain sequencing project: providing services to taxonomists for standard genome sequencing and annotation.</title>
        <authorList>
            <consortium name="The Broad Institute Genomics Platform"/>
            <consortium name="The Broad Institute Genome Sequencing Center for Infectious Disease"/>
            <person name="Wu L."/>
            <person name="Ma J."/>
        </authorList>
    </citation>
    <scope>NUCLEOTIDE SEQUENCE [LARGE SCALE GENOMIC DNA]</scope>
    <source>
        <strain evidence="3">KCTC 42903</strain>
    </source>
</reference>
<gene>
    <name evidence="2" type="ORF">ACFSQS_14540</name>
</gene>
<accession>A0ABW5JY54</accession>
<feature type="transmembrane region" description="Helical" evidence="1">
    <location>
        <begin position="101"/>
        <end position="123"/>
    </location>
</feature>
<feature type="transmembrane region" description="Helical" evidence="1">
    <location>
        <begin position="272"/>
        <end position="293"/>
    </location>
</feature>
<feature type="transmembrane region" description="Helical" evidence="1">
    <location>
        <begin position="305"/>
        <end position="326"/>
    </location>
</feature>
<feature type="transmembrane region" description="Helical" evidence="1">
    <location>
        <begin position="233"/>
        <end position="251"/>
    </location>
</feature>
<name>A0ABW5JY54_9FLAO</name>
<feature type="transmembrane region" description="Helical" evidence="1">
    <location>
        <begin position="170"/>
        <end position="195"/>
    </location>
</feature>
<feature type="transmembrane region" description="Helical" evidence="1">
    <location>
        <begin position="53"/>
        <end position="69"/>
    </location>
</feature>
<feature type="transmembrane region" description="Helical" evidence="1">
    <location>
        <begin position="76"/>
        <end position="95"/>
    </location>
</feature>
<dbReference type="EMBL" id="JBHULK010000007">
    <property type="protein sequence ID" value="MFD2536327.1"/>
    <property type="molecule type" value="Genomic_DNA"/>
</dbReference>
<keyword evidence="1" id="KW-1133">Transmembrane helix</keyword>
<evidence type="ECO:0000256" key="1">
    <source>
        <dbReference type="SAM" id="Phobius"/>
    </source>
</evidence>
<evidence type="ECO:0000313" key="2">
    <source>
        <dbReference type="EMBL" id="MFD2536327.1"/>
    </source>
</evidence>
<comment type="caution">
    <text evidence="2">The sequence shown here is derived from an EMBL/GenBank/DDBJ whole genome shotgun (WGS) entry which is preliminary data.</text>
</comment>
<evidence type="ECO:0000313" key="3">
    <source>
        <dbReference type="Proteomes" id="UP001597441"/>
    </source>
</evidence>
<feature type="transmembrane region" description="Helical" evidence="1">
    <location>
        <begin position="373"/>
        <end position="396"/>
    </location>
</feature>
<protein>
    <submittedName>
        <fullName evidence="2">Uncharacterized protein</fullName>
    </submittedName>
</protein>
<dbReference type="Proteomes" id="UP001597441">
    <property type="component" value="Unassembled WGS sequence"/>
</dbReference>
<proteinExistence type="predicted"/>
<keyword evidence="1" id="KW-0812">Transmembrane</keyword>
<feature type="transmembrane region" description="Helical" evidence="1">
    <location>
        <begin position="207"/>
        <end position="227"/>
    </location>
</feature>
<feature type="transmembrane region" description="Helical" evidence="1">
    <location>
        <begin position="135"/>
        <end position="158"/>
    </location>
</feature>
<sequence length="410" mass="47243">MQKTSKIPKKLTVICLINFLIAAVMGLVLRYAFVGEIGLNYRYLTHAHSHVAMLGWVYLMLFTLMVHYFTSSKLPVFKTLFWVTQFSVVGMMLSFPFQGYAAVSIIFSTLHILCSYYFVYLIWRHHKVKSLVPRYLLKTSLTFMVISTFGVWCLGPAVSMLGQASAFYQIAIQFFLHFQFNGWFLIAVIAVFFYLFQVEYSKLFRLFFKLLIASTVLTFALPIQWFAPHNMLLYINALGTVLHLIMAFFFLKLIQPKLLLALQSQPKLVIRLYQFSIFCFVLKISVQTLALFPEFSQMVNTHRNLVIGFIHLLMLGVITGFLFSFIIQSQRVKHNKTLFIGVYTFIAGFILTELTLAIQGAAYYFGKGLLPNYFLLLFLFSIPLVLGIALIILNIITYNTNTLCTRNLNR</sequence>
<feature type="transmembrane region" description="Helical" evidence="1">
    <location>
        <begin position="12"/>
        <end position="33"/>
    </location>
</feature>
<feature type="transmembrane region" description="Helical" evidence="1">
    <location>
        <begin position="338"/>
        <end position="361"/>
    </location>
</feature>
<keyword evidence="1" id="KW-0472">Membrane</keyword>
<keyword evidence="3" id="KW-1185">Reference proteome</keyword>
<organism evidence="2 3">
    <name type="scientific">Gelatiniphilus marinus</name>
    <dbReference type="NCBI Taxonomy" id="1759464"/>
    <lineage>
        <taxon>Bacteria</taxon>
        <taxon>Pseudomonadati</taxon>
        <taxon>Bacteroidota</taxon>
        <taxon>Flavobacteriia</taxon>
        <taxon>Flavobacteriales</taxon>
        <taxon>Flavobacteriaceae</taxon>
        <taxon>Gelatiniphilus</taxon>
    </lineage>
</organism>